<dbReference type="RefSeq" id="WP_052132235.1">
    <property type="nucleotide sequence ID" value="NZ_JRAA01000002.1"/>
</dbReference>
<name>A0A0B0H869_SOVGS</name>
<dbReference type="Proteomes" id="UP000030856">
    <property type="component" value="Unassembled WGS sequence"/>
</dbReference>
<evidence type="ECO:0008006" key="5">
    <source>
        <dbReference type="Google" id="ProtNLM"/>
    </source>
</evidence>
<dbReference type="Proteomes" id="UP000190962">
    <property type="component" value="Unassembled WGS sequence"/>
</dbReference>
<dbReference type="InterPro" id="IPR021936">
    <property type="entry name" value="DUF3549"/>
</dbReference>
<dbReference type="OrthoDB" id="5597089at2"/>
<evidence type="ECO:0000313" key="2">
    <source>
        <dbReference type="EMBL" id="OOY35162.1"/>
    </source>
</evidence>
<sequence>MSDTPKPDQFSTLTELLEATGSKLRLYDMGRRIQRVSRLQFIKFERYEIAWPAPLARHAWLALLQTGSANDEPVIWFLKLPLDEQGKLVQAARDYFVQRLAEVWALNKTQESNIPDALKDNPFVFKPREERMAAFHAKVSVDLKQPVSNFHAHAKEYFSGEAGWEQWQFVGYQGIADVAARFAENNNTSLITKAVPQLPAEPLTALCHCLENEEIPLPIAKALLERLQHTMDSGQPDIALVTALIRGISGTVSRTTLASMFERVMQQTAAQHVDVLTAVAGRAWNLLTDEEMAVTYLSRLANNSAGQEVFNAVMRDLLAIPALRNHLLSAAKNADIEQQMQIFQKSLREERKPDTSAT</sequence>
<reference evidence="1 3" key="1">
    <citation type="journal article" date="2014" name="BMC Genomics">
        <title>The genome of the intracellular bacterium of the coastal bivalve, Solemya velum: a blueprint for thriving in and out of symbiosis.</title>
        <authorList>
            <person name="Dmytrenko O."/>
            <person name="Russell S.L."/>
            <person name="Loo W.T."/>
            <person name="Fontanez K.M."/>
            <person name="Liao L."/>
            <person name="Roeselers G."/>
            <person name="Sharma R."/>
            <person name="Stewart F.J."/>
            <person name="Newton I.L."/>
            <person name="Woyke T."/>
            <person name="Wu D."/>
            <person name="Lang J.M."/>
            <person name="Eisen J.A."/>
            <person name="Cavanaugh C.M."/>
        </authorList>
    </citation>
    <scope>NUCLEOTIDE SEQUENCE [LARGE SCALE GENOMIC DNA]</scope>
    <source>
        <strain evidence="1 3">WH</strain>
    </source>
</reference>
<evidence type="ECO:0000313" key="3">
    <source>
        <dbReference type="Proteomes" id="UP000030856"/>
    </source>
</evidence>
<comment type="caution">
    <text evidence="1">The sequence shown here is derived from an EMBL/GenBank/DDBJ whole genome shotgun (WGS) entry which is preliminary data.</text>
</comment>
<evidence type="ECO:0000313" key="4">
    <source>
        <dbReference type="Proteomes" id="UP000190962"/>
    </source>
</evidence>
<dbReference type="PATRIC" id="fig|2340.3.peg.1917"/>
<dbReference type="EMBL" id="MPNX01000007">
    <property type="protein sequence ID" value="OOY35162.1"/>
    <property type="molecule type" value="Genomic_DNA"/>
</dbReference>
<evidence type="ECO:0000313" key="1">
    <source>
        <dbReference type="EMBL" id="KHF25295.1"/>
    </source>
</evidence>
<dbReference type="EMBL" id="JRAA01000002">
    <property type="protein sequence ID" value="KHF25295.1"/>
    <property type="molecule type" value="Genomic_DNA"/>
</dbReference>
<organism evidence="1 3">
    <name type="scientific">Solemya velum gill symbiont</name>
    <dbReference type="NCBI Taxonomy" id="2340"/>
    <lineage>
        <taxon>Bacteria</taxon>
        <taxon>Pseudomonadati</taxon>
        <taxon>Pseudomonadota</taxon>
        <taxon>Gammaproteobacteria</taxon>
        <taxon>sulfur-oxidizing symbionts</taxon>
    </lineage>
</organism>
<proteinExistence type="predicted"/>
<dbReference type="STRING" id="2340.JV46_10630"/>
<gene>
    <name evidence="2" type="ORF">BOV88_06505</name>
    <name evidence="1" type="ORF">JV46_10630</name>
</gene>
<keyword evidence="3" id="KW-1185">Reference proteome</keyword>
<dbReference type="AlphaFoldDB" id="A0A0B0H869"/>
<reference evidence="2 4" key="2">
    <citation type="submission" date="2016-11" db="EMBL/GenBank/DDBJ databases">
        <title>Mixed transmission modes and dynamic genome evolution in an obligate animal-bacterial symbiosis.</title>
        <authorList>
            <person name="Russell S.L."/>
            <person name="Corbett-Detig R.B."/>
            <person name="Cavanaugh C.M."/>
        </authorList>
    </citation>
    <scope>NUCLEOTIDE SEQUENCE [LARGE SCALE GENOMIC DNA]</scope>
    <source>
        <strain evidence="2">MA-KB16</strain>
    </source>
</reference>
<dbReference type="Pfam" id="PF12069">
    <property type="entry name" value="DUF3549"/>
    <property type="match status" value="1"/>
</dbReference>
<dbReference type="eggNOG" id="ENOG502Z9WC">
    <property type="taxonomic scope" value="Bacteria"/>
</dbReference>
<protein>
    <recommendedName>
        <fullName evidence="5">DUF3549 domain-containing protein</fullName>
    </recommendedName>
</protein>
<accession>A0A0B0H869</accession>